<accession>A0A8S2RX45</accession>
<name>A0A8S2RX45_9BILA</name>
<reference evidence="2" key="1">
    <citation type="submission" date="2021-02" db="EMBL/GenBank/DDBJ databases">
        <authorList>
            <person name="Nowell W R."/>
        </authorList>
    </citation>
    <scope>NUCLEOTIDE SEQUENCE</scope>
</reference>
<keyword evidence="1" id="KW-0472">Membrane</keyword>
<dbReference type="AlphaFoldDB" id="A0A8S2RX45"/>
<sequence length="77" mass="8698">MPCLMIVFGSLAIRNLRSLRHINAVARTVTNGTNNLLAPIAKDTKLIRIALINIIVYVVLGSLMTIFFMYLQMTQYQ</sequence>
<proteinExistence type="predicted"/>
<organism evidence="2 3">
    <name type="scientific">Rotaria magnacalcarata</name>
    <dbReference type="NCBI Taxonomy" id="392030"/>
    <lineage>
        <taxon>Eukaryota</taxon>
        <taxon>Metazoa</taxon>
        <taxon>Spiralia</taxon>
        <taxon>Gnathifera</taxon>
        <taxon>Rotifera</taxon>
        <taxon>Eurotatoria</taxon>
        <taxon>Bdelloidea</taxon>
        <taxon>Philodinida</taxon>
        <taxon>Philodinidae</taxon>
        <taxon>Rotaria</taxon>
    </lineage>
</organism>
<dbReference type="Proteomes" id="UP000676336">
    <property type="component" value="Unassembled WGS sequence"/>
</dbReference>
<evidence type="ECO:0000313" key="2">
    <source>
        <dbReference type="EMBL" id="CAF4188775.1"/>
    </source>
</evidence>
<protein>
    <submittedName>
        <fullName evidence="2">Uncharacterized protein</fullName>
    </submittedName>
</protein>
<feature type="transmembrane region" description="Helical" evidence="1">
    <location>
        <begin position="46"/>
        <end position="71"/>
    </location>
</feature>
<evidence type="ECO:0000256" key="1">
    <source>
        <dbReference type="SAM" id="Phobius"/>
    </source>
</evidence>
<keyword evidence="1" id="KW-1133">Transmembrane helix</keyword>
<evidence type="ECO:0000313" key="3">
    <source>
        <dbReference type="Proteomes" id="UP000676336"/>
    </source>
</evidence>
<keyword evidence="1" id="KW-0812">Transmembrane</keyword>
<gene>
    <name evidence="2" type="ORF">SMN809_LOCUS21360</name>
</gene>
<comment type="caution">
    <text evidence="2">The sequence shown here is derived from an EMBL/GenBank/DDBJ whole genome shotgun (WGS) entry which is preliminary data.</text>
</comment>
<dbReference type="EMBL" id="CAJOBI010016420">
    <property type="protein sequence ID" value="CAF4188775.1"/>
    <property type="molecule type" value="Genomic_DNA"/>
</dbReference>
<feature type="non-terminal residue" evidence="2">
    <location>
        <position position="77"/>
    </location>
</feature>